<accession>A0A1M4V1G2</accession>
<gene>
    <name evidence="2" type="ORF">SAMN05443638_106100</name>
</gene>
<feature type="transmembrane region" description="Helical" evidence="1">
    <location>
        <begin position="6"/>
        <end position="23"/>
    </location>
</feature>
<sequence>MNIALWIAIGATFLCVFYVFVVNNKNGKKR</sequence>
<dbReference type="EMBL" id="FQVM01000006">
    <property type="protein sequence ID" value="SHE62831.1"/>
    <property type="molecule type" value="Genomic_DNA"/>
</dbReference>
<keyword evidence="1" id="KW-0472">Membrane</keyword>
<protein>
    <submittedName>
        <fullName evidence="2">Uncharacterized protein</fullName>
    </submittedName>
</protein>
<keyword evidence="1" id="KW-1133">Transmembrane helix</keyword>
<dbReference type="AlphaFoldDB" id="A0A1M4V1G2"/>
<evidence type="ECO:0000313" key="3">
    <source>
        <dbReference type="Proteomes" id="UP000184035"/>
    </source>
</evidence>
<keyword evidence="3" id="KW-1185">Reference proteome</keyword>
<name>A0A1M4V1G2_9CLOT</name>
<dbReference type="Proteomes" id="UP000184035">
    <property type="component" value="Unassembled WGS sequence"/>
</dbReference>
<reference evidence="2 3" key="1">
    <citation type="submission" date="2016-11" db="EMBL/GenBank/DDBJ databases">
        <authorList>
            <person name="Jaros S."/>
            <person name="Januszkiewicz K."/>
            <person name="Wedrychowicz H."/>
        </authorList>
    </citation>
    <scope>NUCLEOTIDE SEQUENCE [LARGE SCALE GENOMIC DNA]</scope>
    <source>
        <strain evidence="2 3">DSM 2631</strain>
    </source>
</reference>
<organism evidence="2 3">
    <name type="scientific">Clostridium fallax</name>
    <dbReference type="NCBI Taxonomy" id="1533"/>
    <lineage>
        <taxon>Bacteria</taxon>
        <taxon>Bacillati</taxon>
        <taxon>Bacillota</taxon>
        <taxon>Clostridia</taxon>
        <taxon>Eubacteriales</taxon>
        <taxon>Clostridiaceae</taxon>
        <taxon>Clostridium</taxon>
    </lineage>
</organism>
<evidence type="ECO:0000313" key="2">
    <source>
        <dbReference type="EMBL" id="SHE62831.1"/>
    </source>
</evidence>
<keyword evidence="1" id="KW-0812">Transmembrane</keyword>
<proteinExistence type="predicted"/>
<evidence type="ECO:0000256" key="1">
    <source>
        <dbReference type="SAM" id="Phobius"/>
    </source>
</evidence>